<feature type="compositionally biased region" description="Polar residues" evidence="1">
    <location>
        <begin position="119"/>
        <end position="152"/>
    </location>
</feature>
<comment type="caution">
    <text evidence="2">The sequence shown here is derived from an EMBL/GenBank/DDBJ whole genome shotgun (WGS) entry which is preliminary data.</text>
</comment>
<organism evidence="2 3">
    <name type="scientific">Stereocaulon virgatum</name>
    <dbReference type="NCBI Taxonomy" id="373712"/>
    <lineage>
        <taxon>Eukaryota</taxon>
        <taxon>Fungi</taxon>
        <taxon>Dikarya</taxon>
        <taxon>Ascomycota</taxon>
        <taxon>Pezizomycotina</taxon>
        <taxon>Lecanoromycetes</taxon>
        <taxon>OSLEUM clade</taxon>
        <taxon>Lecanoromycetidae</taxon>
        <taxon>Lecanorales</taxon>
        <taxon>Lecanorineae</taxon>
        <taxon>Stereocaulaceae</taxon>
        <taxon>Stereocaulon</taxon>
    </lineage>
</organism>
<sequence length="440" mass="48571">MNPARVLSDGSSRRRSMLPQTAGSKSRSTRLDSLSEHIDIASGKQITTLQKQAATVVTTGSQQETKSILPPPNTGRSRSVRGSAKDEAARCQPAPPVMRKPSIGKPPSQNLFATPARSRVNSSSSIQTKTRTASLHGRSASQQLRPTATPSGPSLRIPSLRQSSINSQRPAFSAMQQQFTPKKANKSRPTSPSSQPASKDEIPSADILHLQMDLAQLHLLHRCAAIVQAQWERSAQEVFQHRFDALCERHSELKEIAHQQQTLVNQLALVHWSQSKSGTQIADKVQLLSRNLSDVCNLLNVEGKYTRILEIFESWFTQALNIRGQREAKAATAERSLSFIEGIGDGWKAEAMVLERELTYCLRDLKGFGTVRHTSSLGRILSLYDTMVVSLLEELDVIQWIENAIMVQEISWVESTVHKLASNVSNDIGSLASTQSTVRR</sequence>
<evidence type="ECO:0000313" key="2">
    <source>
        <dbReference type="EMBL" id="KAL2048529.1"/>
    </source>
</evidence>
<feature type="region of interest" description="Disordered" evidence="1">
    <location>
        <begin position="54"/>
        <end position="201"/>
    </location>
</feature>
<feature type="compositionally biased region" description="Polar residues" evidence="1">
    <location>
        <begin position="187"/>
        <end position="197"/>
    </location>
</feature>
<feature type="compositionally biased region" description="Polar residues" evidence="1">
    <location>
        <begin position="160"/>
        <end position="180"/>
    </location>
</feature>
<feature type="region of interest" description="Disordered" evidence="1">
    <location>
        <begin position="1"/>
        <end position="36"/>
    </location>
</feature>
<reference evidence="2 3" key="1">
    <citation type="submission" date="2024-09" db="EMBL/GenBank/DDBJ databases">
        <title>Rethinking Asexuality: The Enigmatic Case of Functional Sexual Genes in Lepraria (Stereocaulaceae).</title>
        <authorList>
            <person name="Doellman M."/>
            <person name="Sun Y."/>
            <person name="Barcenas-Pena A."/>
            <person name="Lumbsch H.T."/>
            <person name="Grewe F."/>
        </authorList>
    </citation>
    <scope>NUCLEOTIDE SEQUENCE [LARGE SCALE GENOMIC DNA]</scope>
    <source>
        <strain evidence="2 3">Mercado 3170</strain>
    </source>
</reference>
<dbReference type="Proteomes" id="UP001590950">
    <property type="component" value="Unassembled WGS sequence"/>
</dbReference>
<protein>
    <submittedName>
        <fullName evidence="2">Uncharacterized protein</fullName>
    </submittedName>
</protein>
<accession>A0ABR4AV70</accession>
<dbReference type="EMBL" id="JBEFKJ010000001">
    <property type="protein sequence ID" value="KAL2048529.1"/>
    <property type="molecule type" value="Genomic_DNA"/>
</dbReference>
<evidence type="ECO:0000256" key="1">
    <source>
        <dbReference type="SAM" id="MobiDB-lite"/>
    </source>
</evidence>
<gene>
    <name evidence="2" type="ORF">N7G274_000441</name>
</gene>
<keyword evidence="3" id="KW-1185">Reference proteome</keyword>
<evidence type="ECO:0000313" key="3">
    <source>
        <dbReference type="Proteomes" id="UP001590950"/>
    </source>
</evidence>
<proteinExistence type="predicted"/>
<feature type="compositionally biased region" description="Polar residues" evidence="1">
    <location>
        <begin position="54"/>
        <end position="66"/>
    </location>
</feature>
<name>A0ABR4AV70_9LECA</name>